<dbReference type="InterPro" id="IPR037171">
    <property type="entry name" value="NagB/RpiA_transferase-like"/>
</dbReference>
<dbReference type="SUPFAM" id="SSF100950">
    <property type="entry name" value="NagB/RpiA/CoA transferase-like"/>
    <property type="match status" value="1"/>
</dbReference>
<dbReference type="GO" id="GO:0003700">
    <property type="term" value="F:DNA-binding transcription factor activity"/>
    <property type="evidence" value="ECO:0007669"/>
    <property type="project" value="InterPro"/>
</dbReference>
<dbReference type="PANTHER" id="PTHR30363:SF24">
    <property type="entry name" value="SGC REGION TRANSCRIPTIONAL REGULATOR-RELATED"/>
    <property type="match status" value="1"/>
</dbReference>
<gene>
    <name evidence="5" type="ORF">ENT78_04550</name>
</gene>
<comment type="caution">
    <text evidence="5">The sequence shown here is derived from an EMBL/GenBank/DDBJ whole genome shotgun (WGS) entry which is preliminary data.</text>
</comment>
<reference evidence="5" key="1">
    <citation type="journal article" date="2020" name="mSystems">
        <title>Genome- and Community-Level Interaction Insights into Carbon Utilization and Element Cycling Functions of Hydrothermarchaeota in Hydrothermal Sediment.</title>
        <authorList>
            <person name="Zhou Z."/>
            <person name="Liu Y."/>
            <person name="Xu W."/>
            <person name="Pan J."/>
            <person name="Luo Z.H."/>
            <person name="Li M."/>
        </authorList>
    </citation>
    <scope>NUCLEOTIDE SEQUENCE [LARGE SCALE GENOMIC DNA]</scope>
    <source>
        <strain evidence="5">SpSt-61</strain>
    </source>
</reference>
<dbReference type="InterPro" id="IPR036390">
    <property type="entry name" value="WH_DNA-bd_sf"/>
</dbReference>
<evidence type="ECO:0000256" key="3">
    <source>
        <dbReference type="ARBA" id="ARBA00023163"/>
    </source>
</evidence>
<proteinExistence type="predicted"/>
<keyword evidence="1" id="KW-0805">Transcription regulation</keyword>
<keyword evidence="2" id="KW-0238">DNA-binding</keyword>
<dbReference type="AlphaFoldDB" id="A0A7V4KCQ9"/>
<dbReference type="SUPFAM" id="SSF46785">
    <property type="entry name" value="Winged helix' DNA-binding domain"/>
    <property type="match status" value="1"/>
</dbReference>
<organism evidence="5">
    <name type="scientific">Fervidobacterium pennivorans</name>
    <dbReference type="NCBI Taxonomy" id="93466"/>
    <lineage>
        <taxon>Bacteria</taxon>
        <taxon>Thermotogati</taxon>
        <taxon>Thermotogota</taxon>
        <taxon>Thermotogae</taxon>
        <taxon>Thermotogales</taxon>
        <taxon>Fervidobacteriaceae</taxon>
        <taxon>Fervidobacterium</taxon>
    </lineage>
</organism>
<dbReference type="SMART" id="SM00420">
    <property type="entry name" value="HTH_DEOR"/>
    <property type="match status" value="1"/>
</dbReference>
<evidence type="ECO:0000313" key="5">
    <source>
        <dbReference type="EMBL" id="HGU52780.1"/>
    </source>
</evidence>
<protein>
    <submittedName>
        <fullName evidence="5">DeoR/GlpR transcriptional regulator</fullName>
    </submittedName>
</protein>
<dbReference type="PANTHER" id="PTHR30363">
    <property type="entry name" value="HTH-TYPE TRANSCRIPTIONAL REGULATOR SRLR-RELATED"/>
    <property type="match status" value="1"/>
</dbReference>
<dbReference type="Pfam" id="PF00455">
    <property type="entry name" value="DeoRC"/>
    <property type="match status" value="1"/>
</dbReference>
<dbReference type="PROSITE" id="PS51000">
    <property type="entry name" value="HTH_DEOR_2"/>
    <property type="match status" value="1"/>
</dbReference>
<dbReference type="InterPro" id="IPR018356">
    <property type="entry name" value="Tscrpt_reg_HTH_DeoR_CS"/>
</dbReference>
<evidence type="ECO:0000259" key="4">
    <source>
        <dbReference type="PROSITE" id="PS51000"/>
    </source>
</evidence>
<accession>A0A7V4KCQ9</accession>
<dbReference type="EMBL" id="DSZZ01000203">
    <property type="protein sequence ID" value="HGU52780.1"/>
    <property type="molecule type" value="Genomic_DNA"/>
</dbReference>
<dbReference type="Gene3D" id="3.40.50.1360">
    <property type="match status" value="1"/>
</dbReference>
<dbReference type="InterPro" id="IPR014036">
    <property type="entry name" value="DeoR-like_C"/>
</dbReference>
<dbReference type="GO" id="GO:0003677">
    <property type="term" value="F:DNA binding"/>
    <property type="evidence" value="ECO:0007669"/>
    <property type="project" value="UniProtKB-KW"/>
</dbReference>
<dbReference type="InterPro" id="IPR036388">
    <property type="entry name" value="WH-like_DNA-bd_sf"/>
</dbReference>
<dbReference type="SMART" id="SM01134">
    <property type="entry name" value="DeoRC"/>
    <property type="match status" value="1"/>
</dbReference>
<keyword evidence="3" id="KW-0804">Transcription</keyword>
<evidence type="ECO:0000256" key="2">
    <source>
        <dbReference type="ARBA" id="ARBA00023125"/>
    </source>
</evidence>
<name>A0A7V4KCQ9_FERPE</name>
<evidence type="ECO:0000256" key="1">
    <source>
        <dbReference type="ARBA" id="ARBA00023015"/>
    </source>
</evidence>
<dbReference type="InterPro" id="IPR050313">
    <property type="entry name" value="Carb_Metab_HTH_regulators"/>
</dbReference>
<dbReference type="Pfam" id="PF08220">
    <property type="entry name" value="HTH_DeoR"/>
    <property type="match status" value="1"/>
</dbReference>
<feature type="domain" description="HTH deoR-type" evidence="4">
    <location>
        <begin position="22"/>
        <end position="79"/>
    </location>
</feature>
<dbReference type="PROSITE" id="PS00894">
    <property type="entry name" value="HTH_DEOR_1"/>
    <property type="match status" value="1"/>
</dbReference>
<dbReference type="InterPro" id="IPR001034">
    <property type="entry name" value="DeoR_HTH"/>
</dbReference>
<dbReference type="Gene3D" id="1.10.10.10">
    <property type="entry name" value="Winged helix-like DNA-binding domain superfamily/Winged helix DNA-binding domain"/>
    <property type="match status" value="1"/>
</dbReference>
<sequence>MDDARFCAYLPPWVILITVMQKVERLAYLSEMLRQNGKVLIKDLKEKMGVSEATIRRDIQVLLKMTRLPVKRIHGGVLLDVDKSGVEPLYEAKLAFMAQEKARIASKALEYIDNGDTIILDSGTTTLCLARLLHNKSGLKVIVTDIKLAEELALYPNVETYIIGGRVRAGYYTIGESWAEEQLRQITVEKAFLTADAVDPEIGITNASMFEVGVKKAILAAGKTVILLADHSKIGKRAFIKVCDLSEIDIFITSTGGDSELLKKIERKVPHLVQV</sequence>